<protein>
    <submittedName>
        <fullName evidence="1">Uncharacterized protein</fullName>
    </submittedName>
</protein>
<dbReference type="EMBL" id="CAAALY010012888">
    <property type="protein sequence ID" value="VEL11796.1"/>
    <property type="molecule type" value="Genomic_DNA"/>
</dbReference>
<comment type="caution">
    <text evidence="1">The sequence shown here is derived from an EMBL/GenBank/DDBJ whole genome shotgun (WGS) entry which is preliminary data.</text>
</comment>
<evidence type="ECO:0000313" key="1">
    <source>
        <dbReference type="EMBL" id="VEL11796.1"/>
    </source>
</evidence>
<evidence type="ECO:0000313" key="2">
    <source>
        <dbReference type="Proteomes" id="UP000784294"/>
    </source>
</evidence>
<dbReference type="AlphaFoldDB" id="A0A448WHF2"/>
<dbReference type="Proteomes" id="UP000784294">
    <property type="component" value="Unassembled WGS sequence"/>
</dbReference>
<gene>
    <name evidence="1" type="ORF">PXEA_LOCUS5236</name>
</gene>
<reference evidence="1" key="1">
    <citation type="submission" date="2018-11" db="EMBL/GenBank/DDBJ databases">
        <authorList>
            <consortium name="Pathogen Informatics"/>
        </authorList>
    </citation>
    <scope>NUCLEOTIDE SEQUENCE</scope>
</reference>
<accession>A0A448WHF2</accession>
<proteinExistence type="predicted"/>
<sequence length="66" mass="6889">MAANSNTGLPLEDVPAIFASLSQMALRLTPSPSHYTSDSSATIVARRLDACLISTAQALSRIGVTQ</sequence>
<keyword evidence="2" id="KW-1185">Reference proteome</keyword>
<organism evidence="1 2">
    <name type="scientific">Protopolystoma xenopodis</name>
    <dbReference type="NCBI Taxonomy" id="117903"/>
    <lineage>
        <taxon>Eukaryota</taxon>
        <taxon>Metazoa</taxon>
        <taxon>Spiralia</taxon>
        <taxon>Lophotrochozoa</taxon>
        <taxon>Platyhelminthes</taxon>
        <taxon>Monogenea</taxon>
        <taxon>Polyopisthocotylea</taxon>
        <taxon>Polystomatidea</taxon>
        <taxon>Polystomatidae</taxon>
        <taxon>Protopolystoma</taxon>
    </lineage>
</organism>
<name>A0A448WHF2_9PLAT</name>
<dbReference type="OrthoDB" id="10603227at2759"/>